<feature type="transmembrane region" description="Helical" evidence="6">
    <location>
        <begin position="448"/>
        <end position="471"/>
    </location>
</feature>
<dbReference type="InterPro" id="IPR020846">
    <property type="entry name" value="MFS_dom"/>
</dbReference>
<feature type="region of interest" description="Disordered" evidence="5">
    <location>
        <begin position="549"/>
        <end position="568"/>
    </location>
</feature>
<accession>A0A067MXT9</accession>
<feature type="transmembrane region" description="Helical" evidence="6">
    <location>
        <begin position="179"/>
        <end position="204"/>
    </location>
</feature>
<dbReference type="Pfam" id="PF07690">
    <property type="entry name" value="MFS_1"/>
    <property type="match status" value="2"/>
</dbReference>
<feature type="transmembrane region" description="Helical" evidence="6">
    <location>
        <begin position="148"/>
        <end position="167"/>
    </location>
</feature>
<dbReference type="Gene3D" id="1.20.1720.10">
    <property type="entry name" value="Multidrug resistance protein D"/>
    <property type="match status" value="1"/>
</dbReference>
<sequence>MPGNTLLKGAETLAERPALDRLQTASSGPAGLVTEIQDDGYVTGKSLYMVLLGILLSVLLIAIDQTIVANALPLIASAFNALSQLAWVPTSFLLTQASFLLIYGQLTLLFPSKWVFIWALVLFEIGSLLSGVATSVNFLIFARAFQGVGAAGVFVLPISMVAELVPLKNRAMCFSAFGGVFAISSIIVYINLPLSIPTFIAVFLCTKAKPPLGLAGQKPTSVETADPSKKSLLVVTWLSLKGSCQKMTNLDWIGAILVLGFTTCLGLALQWGGNTKPWNSGGVIATFVVFGVLVILFVLWQRYKGDKALLPLSLFRRLTIVGCCICAFSTRMAFFTAVYYLPLYFQVVKGHSAIKSGIDLLPLVLAVVSTFAAGSFIVSKTGRVWHILLLGPLVGAICFGLLNTMDEDTGWGKLIGLQIGVGIGVGCTLQNAVLAAQAAVHKELVSQASALVTFSSFIGGILGVSIAGTIFQNKLASGLLQFAPEAPYALLRHSIEAIATLPANQKAGAIHAYVEALKLVFVAMGVSANVICSLSALMIENTNLKKMSPVQAGEGEKEDELDADNGMA</sequence>
<proteinExistence type="predicted"/>
<evidence type="ECO:0000256" key="5">
    <source>
        <dbReference type="SAM" id="MobiDB-lite"/>
    </source>
</evidence>
<feature type="transmembrane region" description="Helical" evidence="6">
    <location>
        <begin position="250"/>
        <end position="272"/>
    </location>
</feature>
<dbReference type="InParanoid" id="A0A067MXT9"/>
<reference evidence="9" key="1">
    <citation type="journal article" date="2014" name="Proc. Natl. Acad. Sci. U.S.A.">
        <title>Extensive sampling of basidiomycete genomes demonstrates inadequacy of the white-rot/brown-rot paradigm for wood decay fungi.</title>
        <authorList>
            <person name="Riley R."/>
            <person name="Salamov A.A."/>
            <person name="Brown D.W."/>
            <person name="Nagy L.G."/>
            <person name="Floudas D."/>
            <person name="Held B.W."/>
            <person name="Levasseur A."/>
            <person name="Lombard V."/>
            <person name="Morin E."/>
            <person name="Otillar R."/>
            <person name="Lindquist E.A."/>
            <person name="Sun H."/>
            <person name="LaButti K.M."/>
            <person name="Schmutz J."/>
            <person name="Jabbour D."/>
            <person name="Luo H."/>
            <person name="Baker S.E."/>
            <person name="Pisabarro A.G."/>
            <person name="Walton J.D."/>
            <person name="Blanchette R.A."/>
            <person name="Henrissat B."/>
            <person name="Martin F."/>
            <person name="Cullen D."/>
            <person name="Hibbett D.S."/>
            <person name="Grigoriev I.V."/>
        </authorList>
    </citation>
    <scope>NUCLEOTIDE SEQUENCE [LARGE SCALE GENOMIC DNA]</scope>
    <source>
        <strain evidence="9">FD-172 SS1</strain>
    </source>
</reference>
<feature type="transmembrane region" description="Helical" evidence="6">
    <location>
        <begin position="84"/>
        <end position="103"/>
    </location>
</feature>
<evidence type="ECO:0000256" key="1">
    <source>
        <dbReference type="ARBA" id="ARBA00004141"/>
    </source>
</evidence>
<feature type="transmembrane region" description="Helical" evidence="6">
    <location>
        <begin position="385"/>
        <end position="402"/>
    </location>
</feature>
<feature type="transmembrane region" description="Helical" evidence="6">
    <location>
        <begin position="278"/>
        <end position="300"/>
    </location>
</feature>
<keyword evidence="4 6" id="KW-0472">Membrane</keyword>
<name>A0A067MXT9_BOTB1</name>
<evidence type="ECO:0000256" key="6">
    <source>
        <dbReference type="SAM" id="Phobius"/>
    </source>
</evidence>
<evidence type="ECO:0000259" key="7">
    <source>
        <dbReference type="PROSITE" id="PS50850"/>
    </source>
</evidence>
<dbReference type="OrthoDB" id="10021397at2759"/>
<dbReference type="EMBL" id="KL198017">
    <property type="protein sequence ID" value="KDQ20414.1"/>
    <property type="molecule type" value="Genomic_DNA"/>
</dbReference>
<keyword evidence="3 6" id="KW-1133">Transmembrane helix</keyword>
<feature type="transmembrane region" description="Helical" evidence="6">
    <location>
        <begin position="519"/>
        <end position="539"/>
    </location>
</feature>
<dbReference type="PROSITE" id="PS50850">
    <property type="entry name" value="MFS"/>
    <property type="match status" value="1"/>
</dbReference>
<dbReference type="GO" id="GO:0022857">
    <property type="term" value="F:transmembrane transporter activity"/>
    <property type="evidence" value="ECO:0007669"/>
    <property type="project" value="InterPro"/>
</dbReference>
<feature type="transmembrane region" description="Helical" evidence="6">
    <location>
        <begin position="414"/>
        <end position="436"/>
    </location>
</feature>
<evidence type="ECO:0000256" key="3">
    <source>
        <dbReference type="ARBA" id="ARBA00022989"/>
    </source>
</evidence>
<feature type="transmembrane region" description="Helical" evidence="6">
    <location>
        <begin position="47"/>
        <end position="72"/>
    </location>
</feature>
<dbReference type="Gene3D" id="1.20.1250.20">
    <property type="entry name" value="MFS general substrate transporter like domains"/>
    <property type="match status" value="1"/>
</dbReference>
<dbReference type="HOGENOM" id="CLU_000960_22_1_1"/>
<comment type="subcellular location">
    <subcellularLocation>
        <location evidence="1">Membrane</location>
        <topology evidence="1">Multi-pass membrane protein</topology>
    </subcellularLocation>
</comment>
<dbReference type="Proteomes" id="UP000027195">
    <property type="component" value="Unassembled WGS sequence"/>
</dbReference>
<keyword evidence="2 6" id="KW-0812">Transmembrane</keyword>
<evidence type="ECO:0000256" key="2">
    <source>
        <dbReference type="ARBA" id="ARBA00022692"/>
    </source>
</evidence>
<gene>
    <name evidence="8" type="ORF">BOTBODRAFT_183202</name>
</gene>
<evidence type="ECO:0000256" key="4">
    <source>
        <dbReference type="ARBA" id="ARBA00023136"/>
    </source>
</evidence>
<dbReference type="PANTHER" id="PTHR23501:SF198">
    <property type="entry name" value="AZOLE RESISTANCE PROTEIN 1-RELATED"/>
    <property type="match status" value="1"/>
</dbReference>
<dbReference type="InterPro" id="IPR036259">
    <property type="entry name" value="MFS_trans_sf"/>
</dbReference>
<evidence type="ECO:0000313" key="8">
    <source>
        <dbReference type="EMBL" id="KDQ20414.1"/>
    </source>
</evidence>
<protein>
    <recommendedName>
        <fullName evidence="7">Major facilitator superfamily (MFS) profile domain-containing protein</fullName>
    </recommendedName>
</protein>
<dbReference type="STRING" id="930990.A0A067MXT9"/>
<feature type="domain" description="Major facilitator superfamily (MFS) profile" evidence="7">
    <location>
        <begin position="50"/>
        <end position="543"/>
    </location>
</feature>
<feature type="transmembrane region" description="Helical" evidence="6">
    <location>
        <begin position="115"/>
        <end position="141"/>
    </location>
</feature>
<dbReference type="AlphaFoldDB" id="A0A067MXT9"/>
<dbReference type="PANTHER" id="PTHR23501">
    <property type="entry name" value="MAJOR FACILITATOR SUPERFAMILY"/>
    <property type="match status" value="1"/>
</dbReference>
<dbReference type="GO" id="GO:0005886">
    <property type="term" value="C:plasma membrane"/>
    <property type="evidence" value="ECO:0007669"/>
    <property type="project" value="TreeGrafter"/>
</dbReference>
<organism evidence="8 9">
    <name type="scientific">Botryobasidium botryosum (strain FD-172 SS1)</name>
    <dbReference type="NCBI Taxonomy" id="930990"/>
    <lineage>
        <taxon>Eukaryota</taxon>
        <taxon>Fungi</taxon>
        <taxon>Dikarya</taxon>
        <taxon>Basidiomycota</taxon>
        <taxon>Agaricomycotina</taxon>
        <taxon>Agaricomycetes</taxon>
        <taxon>Cantharellales</taxon>
        <taxon>Botryobasidiaceae</taxon>
        <taxon>Botryobasidium</taxon>
    </lineage>
</organism>
<evidence type="ECO:0000313" key="9">
    <source>
        <dbReference type="Proteomes" id="UP000027195"/>
    </source>
</evidence>
<dbReference type="SUPFAM" id="SSF103473">
    <property type="entry name" value="MFS general substrate transporter"/>
    <property type="match status" value="2"/>
</dbReference>
<feature type="transmembrane region" description="Helical" evidence="6">
    <location>
        <begin position="320"/>
        <end position="340"/>
    </location>
</feature>
<keyword evidence="9" id="KW-1185">Reference proteome</keyword>
<dbReference type="InterPro" id="IPR011701">
    <property type="entry name" value="MFS"/>
</dbReference>
<feature type="compositionally biased region" description="Acidic residues" evidence="5">
    <location>
        <begin position="556"/>
        <end position="568"/>
    </location>
</feature>
<feature type="transmembrane region" description="Helical" evidence="6">
    <location>
        <begin position="360"/>
        <end position="378"/>
    </location>
</feature>